<dbReference type="InterPro" id="IPR039910">
    <property type="entry name" value="D15-like"/>
</dbReference>
<evidence type="ECO:0000259" key="4">
    <source>
        <dbReference type="Pfam" id="PF01103"/>
    </source>
</evidence>
<evidence type="ECO:0000313" key="7">
    <source>
        <dbReference type="Proteomes" id="UP000268192"/>
    </source>
</evidence>
<dbReference type="PANTHER" id="PTHR12815">
    <property type="entry name" value="SORTING AND ASSEMBLY MACHINERY SAMM50 PROTEIN FAMILY MEMBER"/>
    <property type="match status" value="1"/>
</dbReference>
<proteinExistence type="predicted"/>
<evidence type="ECO:0000313" key="6">
    <source>
        <dbReference type="EMBL" id="AZN73488.1"/>
    </source>
</evidence>
<keyword evidence="2" id="KW-1134">Transmembrane beta strand</keyword>
<dbReference type="Pfam" id="PF01103">
    <property type="entry name" value="Omp85"/>
    <property type="match status" value="1"/>
</dbReference>
<keyword evidence="7" id="KW-1185">Reference proteome</keyword>
<dbReference type="KEGG" id="abaw:D5400_00555"/>
<evidence type="ECO:0000256" key="3">
    <source>
        <dbReference type="ARBA" id="ARBA00023136"/>
    </source>
</evidence>
<dbReference type="PANTHER" id="PTHR12815:SF42">
    <property type="entry name" value="BACTERIAL SURFACE ANTIGEN (D15) DOMAIN-CONTAINING PROTEIN"/>
    <property type="match status" value="1"/>
</dbReference>
<dbReference type="Gene3D" id="2.40.160.50">
    <property type="entry name" value="membrane protein fhac: a member of the omp85/tpsb transporter family"/>
    <property type="match status" value="1"/>
</dbReference>
<gene>
    <name evidence="6" type="ORF">D5400_00555</name>
</gene>
<dbReference type="InterPro" id="IPR000184">
    <property type="entry name" value="Bac_surfAg_D15"/>
</dbReference>
<dbReference type="Pfam" id="PF07244">
    <property type="entry name" value="POTRA"/>
    <property type="match status" value="1"/>
</dbReference>
<keyword evidence="3" id="KW-0472">Membrane</keyword>
<protein>
    <submittedName>
        <fullName evidence="6">Outer membrane protein assembly factor</fullName>
    </submittedName>
</protein>
<organism evidence="6 7">
    <name type="scientific">Georhizobium profundi</name>
    <dbReference type="NCBI Taxonomy" id="2341112"/>
    <lineage>
        <taxon>Bacteria</taxon>
        <taxon>Pseudomonadati</taxon>
        <taxon>Pseudomonadota</taxon>
        <taxon>Alphaproteobacteria</taxon>
        <taxon>Hyphomicrobiales</taxon>
        <taxon>Rhizobiaceae</taxon>
        <taxon>Georhizobium</taxon>
    </lineage>
</organism>
<evidence type="ECO:0000256" key="2">
    <source>
        <dbReference type="ARBA" id="ARBA00022452"/>
    </source>
</evidence>
<keyword evidence="2" id="KW-0812">Transmembrane</keyword>
<evidence type="ECO:0000256" key="1">
    <source>
        <dbReference type="ARBA" id="ARBA00004370"/>
    </source>
</evidence>
<dbReference type="InterPro" id="IPR010827">
    <property type="entry name" value="BamA/TamA_POTRA"/>
</dbReference>
<dbReference type="EMBL" id="CP032509">
    <property type="protein sequence ID" value="AZN73488.1"/>
    <property type="molecule type" value="Genomic_DNA"/>
</dbReference>
<dbReference type="Proteomes" id="UP000268192">
    <property type="component" value="Chromosome"/>
</dbReference>
<dbReference type="OrthoDB" id="9769707at2"/>
<accession>A0A3Q8XT70</accession>
<feature type="domain" description="POTRA" evidence="5">
    <location>
        <begin position="222"/>
        <end position="293"/>
    </location>
</feature>
<feature type="domain" description="Bacterial surface antigen (D15)" evidence="4">
    <location>
        <begin position="320"/>
        <end position="620"/>
    </location>
</feature>
<name>A0A3Q8XT70_9HYPH</name>
<dbReference type="GO" id="GO:0019867">
    <property type="term" value="C:outer membrane"/>
    <property type="evidence" value="ECO:0007669"/>
    <property type="project" value="InterPro"/>
</dbReference>
<comment type="subcellular location">
    <subcellularLocation>
        <location evidence="1">Membrane</location>
    </subcellularLocation>
</comment>
<sequence length="620" mass="66418">MAGTSGQAAAFELFGIRIFGSSEPAEADVIGDPQSYEVTFDAGPAEGRVLNAVRGASRLWSDRDEPASGSAGLIGRAKSDYARMVAALYTEGHYGGSVSILVDGREAADLPVDSTLPDPAVVTITVDIGPQFSFGQATIGNQAPPATERGDEVALPSEEGLASGEIARSGAVIRGERLAIEAWRQQGFAKAEIADRTVTANHNSQTVDVSIIVDPSQRAAYGQTRVEGAQRMDAEYIRYMTDLPEGQEYDPDDIERARQRLARLDVFQALTVREADEIARNGLLPMTVNVQERPLRRLGVGGTYSTVDGLGVETFWLHRNLFGKAERLRLDARVGGIGDTLDVQEFDYSLGATFTRPGVFTPDTNFVASLLGKREVLDVYTETSVAARMGFTHIFSDYLSGEIFAEAKYADFEDDLGERSFTTFGLPAKLTYDTRDNSADATEGYFLEVTAEPFYEFEFGNIAGRATAEARAYYGIDADDRFVLAGKLKIGSIVGADLFELPPDKLFLSGGGGSTRGYAYRGIGVVNASGEVTGGRSLIEASGEIRTKVTDSIGLVGFADVGYVGAESFPDFSEDLKVGVGIGLRYQTGLGPIRLDAAIPLDPGPDDPDFALYVGIGQAF</sequence>
<reference evidence="6 7" key="1">
    <citation type="submission" date="2018-09" db="EMBL/GenBank/DDBJ databases">
        <title>Marinorhizobium profundi gen. nov., sp. nov., isolated from a deep-sea sediment sample from the New Britain Trench and proposal of Marinorhizobiaceae fam. nov. in the order Rhizobiales of the class Alphaproteobacteria.</title>
        <authorList>
            <person name="Cao J."/>
        </authorList>
    </citation>
    <scope>NUCLEOTIDE SEQUENCE [LARGE SCALE GENOMIC DNA]</scope>
    <source>
        <strain evidence="6 7">WS11</strain>
    </source>
</reference>
<dbReference type="AlphaFoldDB" id="A0A3Q8XT70"/>
<evidence type="ECO:0000259" key="5">
    <source>
        <dbReference type="Pfam" id="PF07244"/>
    </source>
</evidence>
<dbReference type="Gene3D" id="3.10.20.310">
    <property type="entry name" value="membrane protein fhac"/>
    <property type="match status" value="1"/>
</dbReference>